<comment type="caution">
    <text evidence="1">The sequence shown here is derived from an EMBL/GenBank/DDBJ whole genome shotgun (WGS) entry which is preliminary data.</text>
</comment>
<protein>
    <submittedName>
        <fullName evidence="1">Uncharacterized protein</fullName>
    </submittedName>
</protein>
<name>A0A0A2B5U2_PROMR</name>
<dbReference type="OrthoDB" id="542459at2"/>
<dbReference type="RefSeq" id="WP_052043485.1">
    <property type="nucleotide sequence ID" value="NZ_CP138981.1"/>
</dbReference>
<dbReference type="EMBL" id="JNAS01000002">
    <property type="protein sequence ID" value="KGG08150.1"/>
    <property type="molecule type" value="Genomic_DNA"/>
</dbReference>
<dbReference type="AlphaFoldDB" id="A0A0A2B5U2"/>
<accession>A0A0A2B5U2</accession>
<dbReference type="STRING" id="59926.EV02_0818"/>
<reference evidence="2" key="1">
    <citation type="journal article" date="2014" name="Sci. Data">
        <title>Genomes of diverse isolates of the marine cyanobacterium Prochlorococcus.</title>
        <authorList>
            <person name="Biller S."/>
            <person name="Berube P."/>
            <person name="Thompson J."/>
            <person name="Kelly L."/>
            <person name="Roggensack S."/>
            <person name="Awad L."/>
            <person name="Roache-Johnson K."/>
            <person name="Ding H."/>
            <person name="Giovannoni S.J."/>
            <person name="Moore L.R."/>
            <person name="Chisholm S.W."/>
        </authorList>
    </citation>
    <scope>NUCLEOTIDE SEQUENCE [LARGE SCALE GENOMIC DNA]</scope>
    <source>
        <strain evidence="2">SB</strain>
    </source>
</reference>
<sequence length="98" mass="11567">MAYCEEIKDYEDHKWYLIDRKPSKCPNCGNKTIAKAVLGYPLEEDWYNDKIFNIGCLPTPFPEQEKFGCNTCDSRFFKDTPNARAYLNGEGEWYDQYD</sequence>
<proteinExistence type="predicted"/>
<organism evidence="1 2">
    <name type="scientific">Prochlorococcus marinus str. SB</name>
    <dbReference type="NCBI Taxonomy" id="59926"/>
    <lineage>
        <taxon>Bacteria</taxon>
        <taxon>Bacillati</taxon>
        <taxon>Cyanobacteriota</taxon>
        <taxon>Cyanophyceae</taxon>
        <taxon>Synechococcales</taxon>
        <taxon>Prochlorococcaceae</taxon>
        <taxon>Prochlorococcus</taxon>
    </lineage>
</organism>
<evidence type="ECO:0000313" key="2">
    <source>
        <dbReference type="Proteomes" id="UP000030345"/>
    </source>
</evidence>
<evidence type="ECO:0000313" key="1">
    <source>
        <dbReference type="EMBL" id="KGG08150.1"/>
    </source>
</evidence>
<dbReference type="Proteomes" id="UP000030345">
    <property type="component" value="Unassembled WGS sequence"/>
</dbReference>
<gene>
    <name evidence="1" type="ORF">EV02_0818</name>
</gene>